<dbReference type="Pfam" id="PF06839">
    <property type="entry name" value="Zn_ribbon_GRF"/>
    <property type="match status" value="2"/>
</dbReference>
<proteinExistence type="predicted"/>
<dbReference type="Proteomes" id="UP000327013">
    <property type="component" value="Chromosome 1"/>
</dbReference>
<evidence type="ECO:0000256" key="3">
    <source>
        <dbReference type="ARBA" id="ARBA00022833"/>
    </source>
</evidence>
<dbReference type="InterPro" id="IPR001878">
    <property type="entry name" value="Znf_CCHC"/>
</dbReference>
<dbReference type="GO" id="GO:0008270">
    <property type="term" value="F:zinc ion binding"/>
    <property type="evidence" value="ECO:0007669"/>
    <property type="project" value="UniProtKB-KW"/>
</dbReference>
<evidence type="ECO:0000256" key="2">
    <source>
        <dbReference type="ARBA" id="ARBA00022771"/>
    </source>
</evidence>
<dbReference type="EMBL" id="CM017321">
    <property type="protein sequence ID" value="KAE7995927.1"/>
    <property type="molecule type" value="Genomic_DNA"/>
</dbReference>
<feature type="domain" description="CCHC-type" evidence="6">
    <location>
        <begin position="82"/>
        <end position="95"/>
    </location>
</feature>
<dbReference type="GO" id="GO:0003676">
    <property type="term" value="F:nucleic acid binding"/>
    <property type="evidence" value="ECO:0007669"/>
    <property type="project" value="InterPro"/>
</dbReference>
<dbReference type="Gene3D" id="4.10.60.10">
    <property type="entry name" value="Zinc finger, CCHC-type"/>
    <property type="match status" value="1"/>
</dbReference>
<name>A0A5N6Q9L5_9ROSI</name>
<feature type="compositionally biased region" description="Basic and acidic residues" evidence="5">
    <location>
        <begin position="293"/>
        <end position="305"/>
    </location>
</feature>
<accession>A0A5N6Q9L5</accession>
<keyword evidence="9" id="KW-1185">Reference proteome</keyword>
<sequence length="418" mass="45247">MKMETKRERTIEVHVEEDDDFLSQVAAIEANVLSISSTKRRKVDPGEAYTAALRGLVSPDNARRGLKVVPARNDGVHASSSCFKCGKSGHWSRDCDAIGAGGYNGNFGSHSSMPEKQCPCGMGPCLVLTANTQKNPGRKFYKCPLRQENGGCGFFEWCDNASGTNGMVGGKENCGSNSSFPDLPCPCGAGFCLILTAKTGKNIGQQFYRCPANQGSTCGFFRWCNEHNVATDHSVNACKVCADMNGTRNDGYGYKEVCTSCFPRNGITKGIGRSRFSHFLRDIQIPGGAPDLMGEKRKQAERDDNNNSGGGDVVFGRQKKAREDTVTEDEVEEFFAILRRIHAAVSYFRKVDGNGVRMTAKEGSRRLREILEGEMSVSVVAVNGVNGGKGKGKRRSDEGVVNAGFDLNADPSPECDPL</sequence>
<dbReference type="PROSITE" id="PS51999">
    <property type="entry name" value="ZF_GRF"/>
    <property type="match status" value="2"/>
</dbReference>
<evidence type="ECO:0000313" key="8">
    <source>
        <dbReference type="EMBL" id="KAE7995927.1"/>
    </source>
</evidence>
<feature type="domain" description="GRF-type" evidence="7">
    <location>
        <begin position="118"/>
        <end position="161"/>
    </location>
</feature>
<organism evidence="8 9">
    <name type="scientific">Carpinus fangiana</name>
    <dbReference type="NCBI Taxonomy" id="176857"/>
    <lineage>
        <taxon>Eukaryota</taxon>
        <taxon>Viridiplantae</taxon>
        <taxon>Streptophyta</taxon>
        <taxon>Embryophyta</taxon>
        <taxon>Tracheophyta</taxon>
        <taxon>Spermatophyta</taxon>
        <taxon>Magnoliopsida</taxon>
        <taxon>eudicotyledons</taxon>
        <taxon>Gunneridae</taxon>
        <taxon>Pentapetalae</taxon>
        <taxon>rosids</taxon>
        <taxon>fabids</taxon>
        <taxon>Fagales</taxon>
        <taxon>Betulaceae</taxon>
        <taxon>Carpinus</taxon>
    </lineage>
</organism>
<dbReference type="PANTHER" id="PTHR33680:SF1">
    <property type="entry name" value="OS05G0489500 PROTEIN"/>
    <property type="match status" value="1"/>
</dbReference>
<keyword evidence="3" id="KW-0862">Zinc</keyword>
<feature type="domain" description="GRF-type" evidence="7">
    <location>
        <begin position="185"/>
        <end position="227"/>
    </location>
</feature>
<dbReference type="InterPro" id="IPR010666">
    <property type="entry name" value="Znf_GRF"/>
</dbReference>
<dbReference type="Pfam" id="PF00098">
    <property type="entry name" value="zf-CCHC"/>
    <property type="match status" value="1"/>
</dbReference>
<dbReference type="PROSITE" id="PS50158">
    <property type="entry name" value="ZF_CCHC"/>
    <property type="match status" value="1"/>
</dbReference>
<reference evidence="8 9" key="1">
    <citation type="submission" date="2019-06" db="EMBL/GenBank/DDBJ databases">
        <title>A chromosomal-level reference genome of Carpinus fangiana (Coryloideae, Betulaceae).</title>
        <authorList>
            <person name="Yang X."/>
            <person name="Wang Z."/>
            <person name="Zhang L."/>
            <person name="Hao G."/>
            <person name="Liu J."/>
            <person name="Yang Y."/>
        </authorList>
    </citation>
    <scope>NUCLEOTIDE SEQUENCE [LARGE SCALE GENOMIC DNA]</scope>
    <source>
        <strain evidence="8">Cfa_2016G</strain>
        <tissue evidence="8">Leaf</tissue>
    </source>
</reference>
<dbReference type="SMART" id="SM00343">
    <property type="entry name" value="ZnF_C2HC"/>
    <property type="match status" value="1"/>
</dbReference>
<feature type="region of interest" description="Disordered" evidence="5">
    <location>
        <begin position="387"/>
        <end position="418"/>
    </location>
</feature>
<keyword evidence="2 4" id="KW-0863">Zinc-finger</keyword>
<dbReference type="InterPro" id="IPR036875">
    <property type="entry name" value="Znf_CCHC_sf"/>
</dbReference>
<evidence type="ECO:0000256" key="5">
    <source>
        <dbReference type="SAM" id="MobiDB-lite"/>
    </source>
</evidence>
<evidence type="ECO:0000256" key="1">
    <source>
        <dbReference type="ARBA" id="ARBA00022723"/>
    </source>
</evidence>
<evidence type="ECO:0000259" key="7">
    <source>
        <dbReference type="PROSITE" id="PS51999"/>
    </source>
</evidence>
<evidence type="ECO:0000259" key="6">
    <source>
        <dbReference type="PROSITE" id="PS50158"/>
    </source>
</evidence>
<dbReference type="OrthoDB" id="5418639at2759"/>
<dbReference type="SUPFAM" id="SSF57756">
    <property type="entry name" value="Retrovirus zinc finger-like domains"/>
    <property type="match status" value="1"/>
</dbReference>
<evidence type="ECO:0000313" key="9">
    <source>
        <dbReference type="Proteomes" id="UP000327013"/>
    </source>
</evidence>
<protein>
    <submittedName>
        <fullName evidence="8">Uncharacterized protein</fullName>
    </submittedName>
</protein>
<dbReference type="AlphaFoldDB" id="A0A5N6Q9L5"/>
<dbReference type="PANTHER" id="PTHR33680">
    <property type="entry name" value="OS07G0190500 PROTEIN"/>
    <property type="match status" value="1"/>
</dbReference>
<feature type="region of interest" description="Disordered" evidence="5">
    <location>
        <begin position="287"/>
        <end position="322"/>
    </location>
</feature>
<gene>
    <name evidence="8" type="ORF">FH972_000684</name>
</gene>
<evidence type="ECO:0000256" key="4">
    <source>
        <dbReference type="PROSITE-ProRule" id="PRU00047"/>
    </source>
</evidence>
<keyword evidence="1" id="KW-0479">Metal-binding</keyword>